<dbReference type="PANTHER" id="PTHR43071:SF1">
    <property type="entry name" value="2-AMINO-4-HYDROXY-6-HYDROXYMETHYLDIHYDROPTERIDINE PYROPHOSPHOKINASE"/>
    <property type="match status" value="1"/>
</dbReference>
<feature type="domain" description="7,8-dihydro-6-hydroxymethylpterin-pyrophosphokinase" evidence="8">
    <location>
        <begin position="4"/>
        <end position="138"/>
    </location>
</feature>
<keyword evidence="4" id="KW-0547">Nucleotide-binding</keyword>
<accession>A0A382JUI4</accession>
<dbReference type="GO" id="GO:0046654">
    <property type="term" value="P:tetrahydrofolate biosynthetic process"/>
    <property type="evidence" value="ECO:0007669"/>
    <property type="project" value="UniProtKB-UniPathway"/>
</dbReference>
<dbReference type="InterPro" id="IPR000550">
    <property type="entry name" value="Hppk"/>
</dbReference>
<evidence type="ECO:0000256" key="5">
    <source>
        <dbReference type="ARBA" id="ARBA00022777"/>
    </source>
</evidence>
<keyword evidence="7" id="KW-0289">Folate biosynthesis</keyword>
<name>A0A382JUI4_9ZZZZ</name>
<dbReference type="SUPFAM" id="SSF55083">
    <property type="entry name" value="6-hydroxymethyl-7,8-dihydropterin pyrophosphokinase, HPPK"/>
    <property type="match status" value="1"/>
</dbReference>
<dbReference type="EC" id="2.7.6.3" evidence="2"/>
<reference evidence="9" key="1">
    <citation type="submission" date="2018-05" db="EMBL/GenBank/DDBJ databases">
        <authorList>
            <person name="Lanie J.A."/>
            <person name="Ng W.-L."/>
            <person name="Kazmierczak K.M."/>
            <person name="Andrzejewski T.M."/>
            <person name="Davidsen T.M."/>
            <person name="Wayne K.J."/>
            <person name="Tettelin H."/>
            <person name="Glass J.I."/>
            <person name="Rusch D."/>
            <person name="Podicherti R."/>
            <person name="Tsui H.-C.T."/>
            <person name="Winkler M.E."/>
        </authorList>
    </citation>
    <scope>NUCLEOTIDE SEQUENCE</scope>
</reference>
<proteinExistence type="predicted"/>
<dbReference type="CDD" id="cd00483">
    <property type="entry name" value="HPPK"/>
    <property type="match status" value="1"/>
</dbReference>
<evidence type="ECO:0000256" key="2">
    <source>
        <dbReference type="ARBA" id="ARBA00013253"/>
    </source>
</evidence>
<evidence type="ECO:0000256" key="4">
    <source>
        <dbReference type="ARBA" id="ARBA00022741"/>
    </source>
</evidence>
<evidence type="ECO:0000256" key="1">
    <source>
        <dbReference type="ARBA" id="ARBA00005051"/>
    </source>
</evidence>
<gene>
    <name evidence="9" type="ORF">METZ01_LOCUS269008</name>
</gene>
<keyword evidence="5" id="KW-0418">Kinase</keyword>
<dbReference type="NCBIfam" id="TIGR01498">
    <property type="entry name" value="folK"/>
    <property type="match status" value="1"/>
</dbReference>
<dbReference type="GO" id="GO:0003848">
    <property type="term" value="F:2-amino-4-hydroxy-6-hydroxymethyldihydropteridine diphosphokinase activity"/>
    <property type="evidence" value="ECO:0007669"/>
    <property type="project" value="UniProtKB-EC"/>
</dbReference>
<protein>
    <recommendedName>
        <fullName evidence="2">2-amino-4-hydroxy-6-hydroxymethyldihydropteridine diphosphokinase</fullName>
        <ecNumber evidence="2">2.7.6.3</ecNumber>
    </recommendedName>
</protein>
<evidence type="ECO:0000256" key="3">
    <source>
        <dbReference type="ARBA" id="ARBA00022679"/>
    </source>
</evidence>
<dbReference type="Gene3D" id="3.30.70.560">
    <property type="entry name" value="7,8-Dihydro-6-hydroxymethylpterin-pyrophosphokinase HPPK"/>
    <property type="match status" value="1"/>
</dbReference>
<dbReference type="AlphaFoldDB" id="A0A382JUI4"/>
<evidence type="ECO:0000313" key="9">
    <source>
        <dbReference type="EMBL" id="SVC16154.1"/>
    </source>
</evidence>
<evidence type="ECO:0000256" key="7">
    <source>
        <dbReference type="ARBA" id="ARBA00022909"/>
    </source>
</evidence>
<dbReference type="UniPathway" id="UPA00077">
    <property type="reaction ID" value="UER00155"/>
</dbReference>
<dbReference type="GO" id="GO:0046656">
    <property type="term" value="P:folic acid biosynthetic process"/>
    <property type="evidence" value="ECO:0007669"/>
    <property type="project" value="UniProtKB-KW"/>
</dbReference>
<sequence>MILIGLGGNLESAELGSPKEVMKTALYKLTYAGLRILDQSPWYRTAPVPASVQPWFINGVARVETALAPLALLALLHRVEADMGRRRAARWSARIIDLDLLSYKDIVISGKSENQLVLPHPRLAERAFVLAPLVDLAPEWRHPVTGHLAGCLLAQLPPGQVLERLPE</sequence>
<dbReference type="Pfam" id="PF01288">
    <property type="entry name" value="HPPK"/>
    <property type="match status" value="1"/>
</dbReference>
<dbReference type="PANTHER" id="PTHR43071">
    <property type="entry name" value="2-AMINO-4-HYDROXY-6-HYDROXYMETHYLDIHYDROPTERIDINE PYROPHOSPHOKINASE"/>
    <property type="match status" value="1"/>
</dbReference>
<dbReference type="GO" id="GO:0005524">
    <property type="term" value="F:ATP binding"/>
    <property type="evidence" value="ECO:0007669"/>
    <property type="project" value="UniProtKB-KW"/>
</dbReference>
<evidence type="ECO:0000256" key="6">
    <source>
        <dbReference type="ARBA" id="ARBA00022840"/>
    </source>
</evidence>
<dbReference type="InterPro" id="IPR035907">
    <property type="entry name" value="Hppk_sf"/>
</dbReference>
<evidence type="ECO:0000259" key="8">
    <source>
        <dbReference type="Pfam" id="PF01288"/>
    </source>
</evidence>
<organism evidence="9">
    <name type="scientific">marine metagenome</name>
    <dbReference type="NCBI Taxonomy" id="408172"/>
    <lineage>
        <taxon>unclassified sequences</taxon>
        <taxon>metagenomes</taxon>
        <taxon>ecological metagenomes</taxon>
    </lineage>
</organism>
<dbReference type="EMBL" id="UINC01076720">
    <property type="protein sequence ID" value="SVC16154.1"/>
    <property type="molecule type" value="Genomic_DNA"/>
</dbReference>
<comment type="pathway">
    <text evidence="1">Cofactor biosynthesis; tetrahydrofolate biosynthesis; 2-amino-4-hydroxy-6-hydroxymethyl-7,8-dihydropteridine diphosphate from 7,8-dihydroneopterin triphosphate: step 4/4.</text>
</comment>
<keyword evidence="6" id="KW-0067">ATP-binding</keyword>
<dbReference type="GO" id="GO:0016301">
    <property type="term" value="F:kinase activity"/>
    <property type="evidence" value="ECO:0007669"/>
    <property type="project" value="UniProtKB-KW"/>
</dbReference>
<keyword evidence="3" id="KW-0808">Transferase</keyword>